<gene>
    <name evidence="1" type="ORF">PIB30_079922</name>
</gene>
<proteinExistence type="predicted"/>
<keyword evidence="2" id="KW-1185">Reference proteome</keyword>
<dbReference type="EMBL" id="JASCZI010061563">
    <property type="protein sequence ID" value="MED6139018.1"/>
    <property type="molecule type" value="Genomic_DNA"/>
</dbReference>
<feature type="non-terminal residue" evidence="1">
    <location>
        <position position="53"/>
    </location>
</feature>
<dbReference type="Proteomes" id="UP001341840">
    <property type="component" value="Unassembled WGS sequence"/>
</dbReference>
<evidence type="ECO:0000313" key="1">
    <source>
        <dbReference type="EMBL" id="MED6139018.1"/>
    </source>
</evidence>
<organism evidence="1 2">
    <name type="scientific">Stylosanthes scabra</name>
    <dbReference type="NCBI Taxonomy" id="79078"/>
    <lineage>
        <taxon>Eukaryota</taxon>
        <taxon>Viridiplantae</taxon>
        <taxon>Streptophyta</taxon>
        <taxon>Embryophyta</taxon>
        <taxon>Tracheophyta</taxon>
        <taxon>Spermatophyta</taxon>
        <taxon>Magnoliopsida</taxon>
        <taxon>eudicotyledons</taxon>
        <taxon>Gunneridae</taxon>
        <taxon>Pentapetalae</taxon>
        <taxon>rosids</taxon>
        <taxon>fabids</taxon>
        <taxon>Fabales</taxon>
        <taxon>Fabaceae</taxon>
        <taxon>Papilionoideae</taxon>
        <taxon>50 kb inversion clade</taxon>
        <taxon>dalbergioids sensu lato</taxon>
        <taxon>Dalbergieae</taxon>
        <taxon>Pterocarpus clade</taxon>
        <taxon>Stylosanthes</taxon>
    </lineage>
</organism>
<protein>
    <submittedName>
        <fullName evidence="1">Uncharacterized protein</fullName>
    </submittedName>
</protein>
<name>A0ABU6SSU0_9FABA</name>
<sequence>MGIKYGHKGPNVRYYHPLPAAITSTMELRSTYRLRLREACHLLYVSNLGMSYG</sequence>
<comment type="caution">
    <text evidence="1">The sequence shown here is derived from an EMBL/GenBank/DDBJ whole genome shotgun (WGS) entry which is preliminary data.</text>
</comment>
<reference evidence="1 2" key="1">
    <citation type="journal article" date="2023" name="Plants (Basel)">
        <title>Bridging the Gap: Combining Genomics and Transcriptomics Approaches to Understand Stylosanthes scabra, an Orphan Legume from the Brazilian Caatinga.</title>
        <authorList>
            <person name="Ferreira-Neto J.R.C."/>
            <person name="da Silva M.D."/>
            <person name="Binneck E."/>
            <person name="de Melo N.F."/>
            <person name="da Silva R.H."/>
            <person name="de Melo A.L.T.M."/>
            <person name="Pandolfi V."/>
            <person name="Bustamante F.O."/>
            <person name="Brasileiro-Vidal A.C."/>
            <person name="Benko-Iseppon A.M."/>
        </authorList>
    </citation>
    <scope>NUCLEOTIDE SEQUENCE [LARGE SCALE GENOMIC DNA]</scope>
    <source>
        <tissue evidence="1">Leaves</tissue>
    </source>
</reference>
<accession>A0ABU6SSU0</accession>
<evidence type="ECO:0000313" key="2">
    <source>
        <dbReference type="Proteomes" id="UP001341840"/>
    </source>
</evidence>